<feature type="transmembrane region" description="Helical" evidence="7">
    <location>
        <begin position="213"/>
        <end position="234"/>
    </location>
</feature>
<feature type="transmembrane region" description="Helical" evidence="7">
    <location>
        <begin position="246"/>
        <end position="265"/>
    </location>
</feature>
<dbReference type="PANTHER" id="PTHR42770">
    <property type="entry name" value="AMINO ACID TRANSPORTER-RELATED"/>
    <property type="match status" value="1"/>
</dbReference>
<evidence type="ECO:0000256" key="4">
    <source>
        <dbReference type="ARBA" id="ARBA00022989"/>
    </source>
</evidence>
<feature type="transmembrane region" description="Helical" evidence="7">
    <location>
        <begin position="64"/>
        <end position="84"/>
    </location>
</feature>
<evidence type="ECO:0000256" key="3">
    <source>
        <dbReference type="ARBA" id="ARBA00022692"/>
    </source>
</evidence>
<dbReference type="PANTHER" id="PTHR42770:SF7">
    <property type="entry name" value="MEMBRANE PROTEIN"/>
    <property type="match status" value="1"/>
</dbReference>
<feature type="transmembrane region" description="Helical" evidence="7">
    <location>
        <begin position="104"/>
        <end position="129"/>
    </location>
</feature>
<feature type="region of interest" description="Disordered" evidence="6">
    <location>
        <begin position="1"/>
        <end position="21"/>
    </location>
</feature>
<sequence>MTDASTTRREAETTDSSPHLESGHLSLKALVALSLASFFPAVAIALAPYVTYSSAGITGWQSSLLATIAVIFIGRAIIVFARRYVAKGLIYSYVGEVFGTWAKWLAGAAMLAGFIVGLAAFASICGIFIGSFLSARGISWALDLGPQIVVFGLVLSLAGAIAFRGLDTSVTIAVVLAVLALPLVLVITAASARHTGLHWSEQFSYSGFSFGHTLQGIAVGAAFLIAFESCAALATETRNPRKNIPVAIMSVPVILGGILPIATILQAPGLASASEQLAAGVSAPAALAAQAGLSPWIGSATDLVLALASFAALIGFVNYGSRYLMTLAEDGILPPLLTRIHSRHHTPHIAIVIVVGISFLCDVGLSFLAGSVSAAYLLNANLLVFLWVIPYVLICVAAIVITVREKEIRPGLWLTTILGGAAMVWSFVNGIINPPPAPGDVAVWVAIAAVVVIVGIFAICRGRHRQIH</sequence>
<keyword evidence="5 7" id="KW-0472">Membrane</keyword>
<evidence type="ECO:0000313" key="9">
    <source>
        <dbReference type="Proteomes" id="UP000662986"/>
    </source>
</evidence>
<feature type="transmembrane region" description="Helical" evidence="7">
    <location>
        <begin position="384"/>
        <end position="403"/>
    </location>
</feature>
<feature type="transmembrane region" description="Helical" evidence="7">
    <location>
        <begin position="169"/>
        <end position="192"/>
    </location>
</feature>
<reference evidence="8 9" key="2">
    <citation type="journal article" date="2022" name="Arch. Microbiol.">
        <title>Rhodococcus pseudokoreensis sp. nov. isolated from the rhizosphere of young M26 apple rootstocks.</title>
        <authorList>
            <person name="Kampfer P."/>
            <person name="Glaeser S.P."/>
            <person name="Blom J."/>
            <person name="Wolf J."/>
            <person name="Benning S."/>
            <person name="Schloter M."/>
            <person name="Neumann-Schaal M."/>
        </authorList>
    </citation>
    <scope>NUCLEOTIDE SEQUENCE [LARGE SCALE GENOMIC DNA]</scope>
    <source>
        <strain evidence="8 9">R79</strain>
    </source>
</reference>
<dbReference type="Pfam" id="PF13520">
    <property type="entry name" value="AA_permease_2"/>
    <property type="match status" value="1"/>
</dbReference>
<protein>
    <submittedName>
        <fullName evidence="8">APC family permease</fullName>
    </submittedName>
</protein>
<comment type="subcellular location">
    <subcellularLocation>
        <location evidence="1">Cell membrane</location>
        <topology evidence="1">Multi-pass membrane protein</topology>
    </subcellularLocation>
</comment>
<keyword evidence="4 7" id="KW-1133">Transmembrane helix</keyword>
<evidence type="ECO:0000256" key="7">
    <source>
        <dbReference type="SAM" id="Phobius"/>
    </source>
</evidence>
<keyword evidence="2" id="KW-1003">Cell membrane</keyword>
<evidence type="ECO:0000256" key="2">
    <source>
        <dbReference type="ARBA" id="ARBA00022475"/>
    </source>
</evidence>
<feature type="transmembrane region" description="Helical" evidence="7">
    <location>
        <begin position="29"/>
        <end position="52"/>
    </location>
</feature>
<dbReference type="InterPro" id="IPR002293">
    <property type="entry name" value="AA/rel_permease1"/>
</dbReference>
<dbReference type="Proteomes" id="UP000662986">
    <property type="component" value="Chromosome"/>
</dbReference>
<feature type="transmembrane region" description="Helical" evidence="7">
    <location>
        <begin position="349"/>
        <end position="378"/>
    </location>
</feature>
<feature type="transmembrane region" description="Helical" evidence="7">
    <location>
        <begin position="441"/>
        <end position="460"/>
    </location>
</feature>
<accession>A0A974ZYY5</accession>
<gene>
    <name evidence="8" type="ORF">JWS13_24230</name>
</gene>
<organism evidence="8 9">
    <name type="scientific">Rhodococcus pseudokoreensis</name>
    <dbReference type="NCBI Taxonomy" id="2811421"/>
    <lineage>
        <taxon>Bacteria</taxon>
        <taxon>Bacillati</taxon>
        <taxon>Actinomycetota</taxon>
        <taxon>Actinomycetes</taxon>
        <taxon>Mycobacteriales</taxon>
        <taxon>Nocardiaceae</taxon>
        <taxon>Rhodococcus</taxon>
    </lineage>
</organism>
<dbReference type="Gene3D" id="1.20.1740.10">
    <property type="entry name" value="Amino acid/polyamine transporter I"/>
    <property type="match status" value="1"/>
</dbReference>
<name>A0A974ZYY5_9NOCA</name>
<feature type="transmembrane region" description="Helical" evidence="7">
    <location>
        <begin position="410"/>
        <end position="429"/>
    </location>
</feature>
<reference evidence="8 9" key="1">
    <citation type="journal article" date="2021" name="Microbiol. Resour. Announc.">
        <title>Complete Genome Sequences of Two Rhodococcus sp. Strains with Large and Linear Chromosomes, Isolated from Apple Rhizosphere.</title>
        <authorList>
            <person name="Benning S."/>
            <person name="Brugnone N."/>
            <person name="Siani R."/>
            <person name="Kublik S."/>
            <person name="Schloter M."/>
            <person name="Rad V."/>
        </authorList>
    </citation>
    <scope>NUCLEOTIDE SEQUENCE [LARGE SCALE GENOMIC DNA]</scope>
    <source>
        <strain evidence="8 9">R79</strain>
    </source>
</reference>
<dbReference type="InterPro" id="IPR050367">
    <property type="entry name" value="APC_superfamily"/>
</dbReference>
<keyword evidence="9" id="KW-1185">Reference proteome</keyword>
<feature type="transmembrane region" description="Helical" evidence="7">
    <location>
        <begin position="303"/>
        <end position="320"/>
    </location>
</feature>
<dbReference type="EMBL" id="CP070619">
    <property type="protein sequence ID" value="QSE95529.1"/>
    <property type="molecule type" value="Genomic_DNA"/>
</dbReference>
<evidence type="ECO:0000256" key="5">
    <source>
        <dbReference type="ARBA" id="ARBA00023136"/>
    </source>
</evidence>
<evidence type="ECO:0000256" key="1">
    <source>
        <dbReference type="ARBA" id="ARBA00004651"/>
    </source>
</evidence>
<feature type="transmembrane region" description="Helical" evidence="7">
    <location>
        <begin position="141"/>
        <end position="163"/>
    </location>
</feature>
<dbReference type="PIRSF" id="PIRSF006060">
    <property type="entry name" value="AA_transporter"/>
    <property type="match status" value="1"/>
</dbReference>
<proteinExistence type="predicted"/>
<feature type="compositionally biased region" description="Basic and acidic residues" evidence="6">
    <location>
        <begin position="1"/>
        <end position="12"/>
    </location>
</feature>
<keyword evidence="3 7" id="KW-0812">Transmembrane</keyword>
<evidence type="ECO:0000256" key="6">
    <source>
        <dbReference type="SAM" id="MobiDB-lite"/>
    </source>
</evidence>
<evidence type="ECO:0000313" key="8">
    <source>
        <dbReference type="EMBL" id="QSE95529.1"/>
    </source>
</evidence>